<reference evidence="2 3" key="1">
    <citation type="submission" date="2018-09" db="EMBL/GenBank/DDBJ databases">
        <title>Marinorhizobium profundi gen. nov., sp. nov., isolated from a deep-sea sediment sample from the New Britain Trench and proposal of Marinorhizobiaceae fam. nov. in the order Rhizobiales of the class Alphaproteobacteria.</title>
        <authorList>
            <person name="Cao J."/>
        </authorList>
    </citation>
    <scope>NUCLEOTIDE SEQUENCE [LARGE SCALE GENOMIC DNA]</scope>
    <source>
        <strain evidence="2 3">WS11</strain>
    </source>
</reference>
<dbReference type="InterPro" id="IPR029060">
    <property type="entry name" value="PIN-like_dom_sf"/>
</dbReference>
<organism evidence="2 3">
    <name type="scientific">Georhizobium profundi</name>
    <dbReference type="NCBI Taxonomy" id="2341112"/>
    <lineage>
        <taxon>Bacteria</taxon>
        <taxon>Pseudomonadati</taxon>
        <taxon>Pseudomonadota</taxon>
        <taxon>Alphaproteobacteria</taxon>
        <taxon>Hyphomicrobiales</taxon>
        <taxon>Rhizobiaceae</taxon>
        <taxon>Georhizobium</taxon>
    </lineage>
</organism>
<dbReference type="InterPro" id="IPR002716">
    <property type="entry name" value="PIN_dom"/>
</dbReference>
<proteinExistence type="predicted"/>
<dbReference type="PANTHER" id="PTHR36173">
    <property type="entry name" value="RIBONUCLEASE VAPC16-RELATED"/>
    <property type="match status" value="1"/>
</dbReference>
<dbReference type="CDD" id="cd09872">
    <property type="entry name" value="PIN_Sll0205-like"/>
    <property type="match status" value="1"/>
</dbReference>
<name>A0A3Q8XQR4_9HYPH</name>
<keyword evidence="3" id="KW-1185">Reference proteome</keyword>
<sequence length="129" mass="14325">MGRVYQVTAYLADTHVLIWALDGSDELSEQHTAILNSDALIFVSIASLWEIAIKTALGKLEAPPRLNEKIESAGFSILPIELAHIEALKDLPQHHRDPFDRLLIAQAKTVGLTILTADRQLKRYTVDIA</sequence>
<evidence type="ECO:0000259" key="1">
    <source>
        <dbReference type="Pfam" id="PF01850"/>
    </source>
</evidence>
<dbReference type="AlphaFoldDB" id="A0A3Q8XQR4"/>
<accession>A0A3Q8XQR4</accession>
<dbReference type="KEGG" id="abaw:D5400_10550"/>
<dbReference type="InterPro" id="IPR052919">
    <property type="entry name" value="TA_system_RNase"/>
</dbReference>
<dbReference type="OrthoDB" id="9798990at2"/>
<dbReference type="Gene3D" id="3.40.50.1010">
    <property type="entry name" value="5'-nuclease"/>
    <property type="match status" value="1"/>
</dbReference>
<dbReference type="EMBL" id="CP032509">
    <property type="protein sequence ID" value="AZN71656.1"/>
    <property type="molecule type" value="Genomic_DNA"/>
</dbReference>
<evidence type="ECO:0000313" key="3">
    <source>
        <dbReference type="Proteomes" id="UP000268192"/>
    </source>
</evidence>
<dbReference type="SUPFAM" id="SSF88723">
    <property type="entry name" value="PIN domain-like"/>
    <property type="match status" value="1"/>
</dbReference>
<dbReference type="PANTHER" id="PTHR36173:SF2">
    <property type="entry name" value="RIBONUCLEASE VAPC16"/>
    <property type="match status" value="1"/>
</dbReference>
<evidence type="ECO:0000313" key="2">
    <source>
        <dbReference type="EMBL" id="AZN71656.1"/>
    </source>
</evidence>
<dbReference type="InterPro" id="IPR041705">
    <property type="entry name" value="PIN_Sll0205"/>
</dbReference>
<dbReference type="Proteomes" id="UP000268192">
    <property type="component" value="Chromosome"/>
</dbReference>
<protein>
    <submittedName>
        <fullName evidence="2">Type II toxin-antitoxin system VapC family toxin</fullName>
    </submittedName>
</protein>
<dbReference type="Pfam" id="PF01850">
    <property type="entry name" value="PIN"/>
    <property type="match status" value="1"/>
</dbReference>
<feature type="domain" description="PIN" evidence="1">
    <location>
        <begin position="10"/>
        <end position="124"/>
    </location>
</feature>
<gene>
    <name evidence="2" type="ORF">D5400_10550</name>
</gene>